<evidence type="ECO:0000256" key="2">
    <source>
        <dbReference type="ARBA" id="ARBA00009212"/>
    </source>
</evidence>
<evidence type="ECO:0000256" key="8">
    <source>
        <dbReference type="SAM" id="Phobius"/>
    </source>
</evidence>
<keyword evidence="4" id="KW-1003">Cell membrane</keyword>
<dbReference type="Proteomes" id="UP000094769">
    <property type="component" value="Unassembled WGS sequence"/>
</dbReference>
<dbReference type="InterPro" id="IPR007208">
    <property type="entry name" value="MrpF/PhaF-like"/>
</dbReference>
<dbReference type="EMBL" id="MARB01000005">
    <property type="protein sequence ID" value="ODJ88589.1"/>
    <property type="molecule type" value="Genomic_DNA"/>
</dbReference>
<evidence type="ECO:0000256" key="3">
    <source>
        <dbReference type="ARBA" id="ARBA00022448"/>
    </source>
</evidence>
<evidence type="ECO:0000256" key="6">
    <source>
        <dbReference type="ARBA" id="ARBA00022989"/>
    </source>
</evidence>
<evidence type="ECO:0000256" key="7">
    <source>
        <dbReference type="ARBA" id="ARBA00023136"/>
    </source>
</evidence>
<dbReference type="GO" id="GO:0005886">
    <property type="term" value="C:plasma membrane"/>
    <property type="evidence" value="ECO:0007669"/>
    <property type="project" value="UniProtKB-SubCell"/>
</dbReference>
<dbReference type="Pfam" id="PF04066">
    <property type="entry name" value="MrpF_PhaF"/>
    <property type="match status" value="1"/>
</dbReference>
<name>A0A7Z0VN02_9GAMM</name>
<evidence type="ECO:0000313" key="9">
    <source>
        <dbReference type="EMBL" id="ODJ88589.1"/>
    </source>
</evidence>
<evidence type="ECO:0000256" key="1">
    <source>
        <dbReference type="ARBA" id="ARBA00004651"/>
    </source>
</evidence>
<reference evidence="9 10" key="1">
    <citation type="submission" date="2016-06" db="EMBL/GenBank/DDBJ databases">
        <title>Genome sequence of endosymbiont of Candidatus Endolucinida thiodiazotropha.</title>
        <authorList>
            <person name="Poehlein A."/>
            <person name="Koenig S."/>
            <person name="Heiden S.E."/>
            <person name="Thuermer A."/>
            <person name="Voget S."/>
            <person name="Daniel R."/>
            <person name="Markert S."/>
            <person name="Gros O."/>
            <person name="Schweder T."/>
        </authorList>
    </citation>
    <scope>NUCLEOTIDE SEQUENCE [LARGE SCALE GENOMIC DNA]</scope>
    <source>
        <strain evidence="9 10">COS</strain>
    </source>
</reference>
<dbReference type="GO" id="GO:0015385">
    <property type="term" value="F:sodium:proton antiporter activity"/>
    <property type="evidence" value="ECO:0007669"/>
    <property type="project" value="TreeGrafter"/>
</dbReference>
<dbReference type="PANTHER" id="PTHR34702">
    <property type="entry name" value="NA(+)/H(+) ANTIPORTER SUBUNIT F1"/>
    <property type="match status" value="1"/>
</dbReference>
<keyword evidence="5 8" id="KW-0812">Transmembrane</keyword>
<proteinExistence type="inferred from homology"/>
<feature type="transmembrane region" description="Helical" evidence="8">
    <location>
        <begin position="40"/>
        <end position="59"/>
    </location>
</feature>
<feature type="transmembrane region" description="Helical" evidence="8">
    <location>
        <begin position="66"/>
        <end position="84"/>
    </location>
</feature>
<comment type="caution">
    <text evidence="9">The sequence shown here is derived from an EMBL/GenBank/DDBJ whole genome shotgun (WGS) entry which is preliminary data.</text>
</comment>
<evidence type="ECO:0000256" key="5">
    <source>
        <dbReference type="ARBA" id="ARBA00022692"/>
    </source>
</evidence>
<keyword evidence="3" id="KW-0813">Transport</keyword>
<dbReference type="PANTHER" id="PTHR34702:SF1">
    <property type="entry name" value="NA(+)_H(+) ANTIPORTER SUBUNIT F"/>
    <property type="match status" value="1"/>
</dbReference>
<keyword evidence="7 8" id="KW-0472">Membrane</keyword>
<keyword evidence="6 8" id="KW-1133">Transmembrane helix</keyword>
<gene>
    <name evidence="9" type="ORF">CODIS_11380</name>
</gene>
<accession>A0A7Z0VN02</accession>
<protein>
    <submittedName>
        <fullName evidence="9">Putative monovalent cation/H+ antiporter subunit F</fullName>
    </submittedName>
</protein>
<sequence length="92" mass="9660">MRLQTPLIDFLLVVALLLLLLSLVLGMIRALKGPSLEDRLLSILLLGTGGVAILLLLSVSMQLTALLDVGLVLVLLAAVAAAAMTRRESDDG</sequence>
<organism evidence="9 10">
    <name type="scientific">Candidatus Thiodiazotropha endolucinida</name>
    <dbReference type="NCBI Taxonomy" id="1655433"/>
    <lineage>
        <taxon>Bacteria</taxon>
        <taxon>Pseudomonadati</taxon>
        <taxon>Pseudomonadota</taxon>
        <taxon>Gammaproteobacteria</taxon>
        <taxon>Chromatiales</taxon>
        <taxon>Sedimenticolaceae</taxon>
        <taxon>Candidatus Thiodiazotropha</taxon>
    </lineage>
</organism>
<dbReference type="RefSeq" id="WP_235615137.1">
    <property type="nucleotide sequence ID" value="NZ_MARB01000005.1"/>
</dbReference>
<evidence type="ECO:0000256" key="4">
    <source>
        <dbReference type="ARBA" id="ARBA00022475"/>
    </source>
</evidence>
<keyword evidence="10" id="KW-1185">Reference proteome</keyword>
<dbReference type="AlphaFoldDB" id="A0A7Z0VN02"/>
<evidence type="ECO:0000313" key="10">
    <source>
        <dbReference type="Proteomes" id="UP000094769"/>
    </source>
</evidence>
<comment type="subcellular location">
    <subcellularLocation>
        <location evidence="1">Cell membrane</location>
        <topology evidence="1">Multi-pass membrane protein</topology>
    </subcellularLocation>
</comment>
<comment type="similarity">
    <text evidence="2">Belongs to the CPA3 antiporters (TC 2.A.63) subunit F family.</text>
</comment>